<dbReference type="STRING" id="1285928.SAMN04487894_101595"/>
<dbReference type="OrthoDB" id="463216at2"/>
<dbReference type="EMBL" id="FMZO01000001">
    <property type="protein sequence ID" value="SDC20474.1"/>
    <property type="molecule type" value="Genomic_DNA"/>
</dbReference>
<keyword evidence="4 7" id="KW-0133">Cell shape</keyword>
<dbReference type="RefSeq" id="WP_090388511.1">
    <property type="nucleotide sequence ID" value="NZ_FMZO01000001.1"/>
</dbReference>
<evidence type="ECO:0000256" key="3">
    <source>
        <dbReference type="ARBA" id="ARBA00022679"/>
    </source>
</evidence>
<dbReference type="GO" id="GO:0016740">
    <property type="term" value="F:transferase activity"/>
    <property type="evidence" value="ECO:0007669"/>
    <property type="project" value="UniProtKB-KW"/>
</dbReference>
<keyword evidence="3" id="KW-0808">Transferase</keyword>
<dbReference type="GO" id="GO:0008360">
    <property type="term" value="P:regulation of cell shape"/>
    <property type="evidence" value="ECO:0007669"/>
    <property type="project" value="UniProtKB-UniRule"/>
</dbReference>
<evidence type="ECO:0000256" key="7">
    <source>
        <dbReference type="PROSITE-ProRule" id="PRU01373"/>
    </source>
</evidence>
<evidence type="ECO:0000256" key="5">
    <source>
        <dbReference type="ARBA" id="ARBA00022984"/>
    </source>
</evidence>
<feature type="domain" description="L,D-TPase catalytic" evidence="8">
    <location>
        <begin position="119"/>
        <end position="240"/>
    </location>
</feature>
<dbReference type="PROSITE" id="PS52029">
    <property type="entry name" value="LD_TPASE"/>
    <property type="match status" value="1"/>
</dbReference>
<keyword evidence="6 7" id="KW-0961">Cell wall biogenesis/degradation</keyword>
<name>A0A1G6JP30_NIADE</name>
<proteinExistence type="inferred from homology"/>
<evidence type="ECO:0000313" key="9">
    <source>
        <dbReference type="EMBL" id="SDC20474.1"/>
    </source>
</evidence>
<dbReference type="GO" id="GO:0071555">
    <property type="term" value="P:cell wall organization"/>
    <property type="evidence" value="ECO:0007669"/>
    <property type="project" value="UniProtKB-UniRule"/>
</dbReference>
<evidence type="ECO:0000313" key="10">
    <source>
        <dbReference type="Proteomes" id="UP000198757"/>
    </source>
</evidence>
<dbReference type="Proteomes" id="UP000198757">
    <property type="component" value="Unassembled WGS sequence"/>
</dbReference>
<dbReference type="Pfam" id="PF03734">
    <property type="entry name" value="YkuD"/>
    <property type="match status" value="1"/>
</dbReference>
<dbReference type="PROSITE" id="PS51257">
    <property type="entry name" value="PROKAR_LIPOPROTEIN"/>
    <property type="match status" value="1"/>
</dbReference>
<organism evidence="9 10">
    <name type="scientific">Niabella drilacis (strain DSM 25811 / CCM 8410 / CCUG 62505 / LMG 26954 / E90)</name>
    <dbReference type="NCBI Taxonomy" id="1285928"/>
    <lineage>
        <taxon>Bacteria</taxon>
        <taxon>Pseudomonadati</taxon>
        <taxon>Bacteroidota</taxon>
        <taxon>Chitinophagia</taxon>
        <taxon>Chitinophagales</taxon>
        <taxon>Chitinophagaceae</taxon>
        <taxon>Niabella</taxon>
    </lineage>
</organism>
<dbReference type="CDD" id="cd16913">
    <property type="entry name" value="YkuD_like"/>
    <property type="match status" value="1"/>
</dbReference>
<evidence type="ECO:0000256" key="4">
    <source>
        <dbReference type="ARBA" id="ARBA00022960"/>
    </source>
</evidence>
<evidence type="ECO:0000259" key="8">
    <source>
        <dbReference type="PROSITE" id="PS52029"/>
    </source>
</evidence>
<evidence type="ECO:0000256" key="1">
    <source>
        <dbReference type="ARBA" id="ARBA00004752"/>
    </source>
</evidence>
<accession>A0A1G6JP30</accession>
<reference evidence="10" key="1">
    <citation type="submission" date="2016-10" db="EMBL/GenBank/DDBJ databases">
        <authorList>
            <person name="Varghese N."/>
            <person name="Submissions S."/>
        </authorList>
    </citation>
    <scope>NUCLEOTIDE SEQUENCE [LARGE SCALE GENOMIC DNA]</scope>
    <source>
        <strain evidence="10">DSM 25811 / CCM 8410 / LMG 26954 / E90</strain>
    </source>
</reference>
<keyword evidence="5 7" id="KW-0573">Peptidoglycan synthesis</keyword>
<dbReference type="GO" id="GO:0018104">
    <property type="term" value="P:peptidoglycan-protein cross-linking"/>
    <property type="evidence" value="ECO:0007669"/>
    <property type="project" value="TreeGrafter"/>
</dbReference>
<comment type="similarity">
    <text evidence="2">Belongs to the YkuD family.</text>
</comment>
<dbReference type="InterPro" id="IPR050979">
    <property type="entry name" value="LD-transpeptidase"/>
</dbReference>
<dbReference type="GO" id="GO:0005576">
    <property type="term" value="C:extracellular region"/>
    <property type="evidence" value="ECO:0007669"/>
    <property type="project" value="TreeGrafter"/>
</dbReference>
<dbReference type="GO" id="GO:0071972">
    <property type="term" value="F:peptidoglycan L,D-transpeptidase activity"/>
    <property type="evidence" value="ECO:0007669"/>
    <property type="project" value="TreeGrafter"/>
</dbReference>
<protein>
    <submittedName>
        <fullName evidence="9">L,D-transpeptidase catalytic domain</fullName>
    </submittedName>
</protein>
<dbReference type="InterPro" id="IPR005490">
    <property type="entry name" value="LD_TPept_cat_dom"/>
</dbReference>
<evidence type="ECO:0000256" key="6">
    <source>
        <dbReference type="ARBA" id="ARBA00023316"/>
    </source>
</evidence>
<dbReference type="InterPro" id="IPR038063">
    <property type="entry name" value="Transpep_catalytic_dom"/>
</dbReference>
<comment type="pathway">
    <text evidence="1 7">Cell wall biogenesis; peptidoglycan biosynthesis.</text>
</comment>
<sequence length="295" mass="33797">MNRYFLTAAVACILFTACRQIEKKVNTAVPLSKDTTRAAPLQPEPPRLSYRFIKQKVWQSLKDSFDGARHLDLLIAINRTDSNHIRRLDSILVPSDFSLPRTAYLPFPEEVSFLKDIHKILLFSLHAQAFAAYENGRLVLTGQTNTGRKSKPTPARLYFANWKARKTTSTVNDEWILKWNFNVHNTWGVGFHEYALPGYPASHSCMRLQESDARFLYSWAEQWVLKNNQQAAAGTPVVVFGQYPFGQPRPWFKLAEDPAALTIPPDSLKNYLASALPEIIKKQQQRDSILREFKM</sequence>
<keyword evidence="10" id="KW-1185">Reference proteome</keyword>
<dbReference type="SUPFAM" id="SSF141523">
    <property type="entry name" value="L,D-transpeptidase catalytic domain-like"/>
    <property type="match status" value="1"/>
</dbReference>
<evidence type="ECO:0000256" key="2">
    <source>
        <dbReference type="ARBA" id="ARBA00005992"/>
    </source>
</evidence>
<dbReference type="PANTHER" id="PTHR30582">
    <property type="entry name" value="L,D-TRANSPEPTIDASE"/>
    <property type="match status" value="1"/>
</dbReference>
<dbReference type="UniPathway" id="UPA00219"/>
<dbReference type="Gene3D" id="2.40.440.10">
    <property type="entry name" value="L,D-transpeptidase catalytic domain-like"/>
    <property type="match status" value="1"/>
</dbReference>
<feature type="active site" description="Nucleophile" evidence="7">
    <location>
        <position position="205"/>
    </location>
</feature>
<gene>
    <name evidence="9" type="ORF">SAMN04487894_101595</name>
</gene>
<feature type="active site" description="Proton donor/acceptor" evidence="7">
    <location>
        <position position="192"/>
    </location>
</feature>
<dbReference type="AlphaFoldDB" id="A0A1G6JP30"/>
<dbReference type="PANTHER" id="PTHR30582:SF2">
    <property type="entry name" value="L,D-TRANSPEPTIDASE YCIB-RELATED"/>
    <property type="match status" value="1"/>
</dbReference>